<evidence type="ECO:0000313" key="10">
    <source>
        <dbReference type="Proteomes" id="UP001143548"/>
    </source>
</evidence>
<evidence type="ECO:0000256" key="1">
    <source>
        <dbReference type="ARBA" id="ARBA00004123"/>
    </source>
</evidence>
<dbReference type="InterPro" id="IPR001138">
    <property type="entry name" value="Zn2Cys6_DnaBD"/>
</dbReference>
<evidence type="ECO:0000256" key="5">
    <source>
        <dbReference type="ARBA" id="ARBA00023163"/>
    </source>
</evidence>
<dbReference type="InterPro" id="IPR007219">
    <property type="entry name" value="XnlR_reg_dom"/>
</dbReference>
<keyword evidence="5" id="KW-0804">Transcription</keyword>
<dbReference type="SMART" id="SM00066">
    <property type="entry name" value="GAL4"/>
    <property type="match status" value="1"/>
</dbReference>
<dbReference type="Proteomes" id="UP001143548">
    <property type="component" value="Unassembled WGS sequence"/>
</dbReference>
<evidence type="ECO:0000256" key="3">
    <source>
        <dbReference type="ARBA" id="ARBA00023015"/>
    </source>
</evidence>
<dbReference type="PANTHER" id="PTHR47338">
    <property type="entry name" value="ZN(II)2CYS6 TRANSCRIPTION FACTOR (EUROFUNG)-RELATED"/>
    <property type="match status" value="1"/>
</dbReference>
<proteinExistence type="predicted"/>
<dbReference type="PROSITE" id="PS50048">
    <property type="entry name" value="ZN2_CY6_FUNGAL_2"/>
    <property type="match status" value="1"/>
</dbReference>
<dbReference type="SUPFAM" id="SSF57701">
    <property type="entry name" value="Zn2/Cys6 DNA-binding domain"/>
    <property type="match status" value="1"/>
</dbReference>
<evidence type="ECO:0000256" key="4">
    <source>
        <dbReference type="ARBA" id="ARBA00023125"/>
    </source>
</evidence>
<evidence type="ECO:0000313" key="9">
    <source>
        <dbReference type="EMBL" id="GKZ18450.1"/>
    </source>
</evidence>
<dbReference type="Gene3D" id="4.10.240.10">
    <property type="entry name" value="Zn(2)-C6 fungal-type DNA-binding domain"/>
    <property type="match status" value="1"/>
</dbReference>
<feature type="compositionally biased region" description="Polar residues" evidence="7">
    <location>
        <begin position="712"/>
        <end position="734"/>
    </location>
</feature>
<dbReference type="Pfam" id="PF00172">
    <property type="entry name" value="Zn_clus"/>
    <property type="match status" value="1"/>
</dbReference>
<dbReference type="PROSITE" id="PS00463">
    <property type="entry name" value="ZN2_CY6_FUNGAL_1"/>
    <property type="match status" value="1"/>
</dbReference>
<keyword evidence="6" id="KW-0539">Nucleus</keyword>
<sequence length="851" mass="94170">MADNVSRYPRQTEASPSQPQQNTADEAEASIATEHHDLSSHYIPRPKRIACVLCRRRKLRCDGKRPSCGTCSRLGHECIFDEVRKKSGPKRGYVKQLEARLAQVENLLKNQGAQVQQSQGNSPIASVTNNLTGALGTSPQDGVQMSSPEGNTNPTFPALCHAGAASSNETEGRLISLGLEEPLPTQEVIDELQVFLYTLEIFNQPLIPCRTTIYFKKIHPRLPMLHRPRYMAASSLAPASRPPICLQYMIWCHAASVTDKYSSLHSIFYQRARKYAELDELEGLGERVLSTAHCQTWVLIGTYEFKMMFLPRAWLSVGKAARLVTMLGLYSMDEDGLNVKQTLPPPKDWSEKEERRRVFWMAFCLDRYASVGTGWPVSFDERDIFTNLPASEKSFVDNEPQQTGRLEDTLITGNISTISTFAGVVILACMFGKNVAHLHRPDPQDNEHDLKGLYWQRHRAFDNLLLHFALSMPSHLRLTVLTTDPNIIFCNMAIHTATICLHQGAIFKAEKNKMPEQIATESKRRCILAADQISNIMKMISHLDLSVMDPFMAFCIYVAARVFIQYLKFRPNDSAARSSLHFAFSALDALKEKNPLAESFIIQLEFDIGGTAFGDVRVPNRMCLASHIPQPMACSSSSSSPQNANQPNAQADNPSPNHTQRTSGPTPTALAGQQTAGNTPSGRPDTTIFNDFKTSNHAAPTRNGDSLADLNTHMSSTSNDNTNKNQPTNSMPSQLASTLNNLAYLGSTTYPSSAQVPVQPDIFSPNILTQLQYEANTSFANQATQLDPTGSENPLTTDPTWNTSEIPIPNLDNGNLVNNIPNGPESLSDAQWGQLLASGGWESWPGFNFTP</sequence>
<protein>
    <recommendedName>
        <fullName evidence="8">Zn(2)-C6 fungal-type domain-containing protein</fullName>
    </recommendedName>
</protein>
<accession>A0A9W5YJ69</accession>
<evidence type="ECO:0000256" key="6">
    <source>
        <dbReference type="ARBA" id="ARBA00023242"/>
    </source>
</evidence>
<feature type="region of interest" description="Disordered" evidence="7">
    <location>
        <begin position="632"/>
        <end position="734"/>
    </location>
</feature>
<dbReference type="AlphaFoldDB" id="A0A9W5YJ69"/>
<dbReference type="CDD" id="cd00067">
    <property type="entry name" value="GAL4"/>
    <property type="match status" value="1"/>
</dbReference>
<dbReference type="CDD" id="cd12148">
    <property type="entry name" value="fungal_TF_MHR"/>
    <property type="match status" value="1"/>
</dbReference>
<dbReference type="GO" id="GO:0006351">
    <property type="term" value="P:DNA-templated transcription"/>
    <property type="evidence" value="ECO:0007669"/>
    <property type="project" value="InterPro"/>
</dbReference>
<dbReference type="GO" id="GO:0000981">
    <property type="term" value="F:DNA-binding transcription factor activity, RNA polymerase II-specific"/>
    <property type="evidence" value="ECO:0007669"/>
    <property type="project" value="InterPro"/>
</dbReference>
<dbReference type="EMBL" id="BROQ01000012">
    <property type="protein sequence ID" value="GKZ18450.1"/>
    <property type="molecule type" value="Genomic_DNA"/>
</dbReference>
<evidence type="ECO:0000256" key="7">
    <source>
        <dbReference type="SAM" id="MobiDB-lite"/>
    </source>
</evidence>
<dbReference type="GO" id="GO:0005634">
    <property type="term" value="C:nucleus"/>
    <property type="evidence" value="ECO:0007669"/>
    <property type="project" value="UniProtKB-SubCell"/>
</dbReference>
<comment type="caution">
    <text evidence="9">The sequence shown here is derived from an EMBL/GenBank/DDBJ whole genome shotgun (WGS) entry which is preliminary data.</text>
</comment>
<dbReference type="GO" id="GO:0009893">
    <property type="term" value="P:positive regulation of metabolic process"/>
    <property type="evidence" value="ECO:0007669"/>
    <property type="project" value="UniProtKB-ARBA"/>
</dbReference>
<gene>
    <name evidence="9" type="ORF">AbraCBS73388_001374</name>
</gene>
<keyword evidence="4" id="KW-0238">DNA-binding</keyword>
<dbReference type="GO" id="GO:0008270">
    <property type="term" value="F:zinc ion binding"/>
    <property type="evidence" value="ECO:0007669"/>
    <property type="project" value="InterPro"/>
</dbReference>
<reference evidence="9" key="1">
    <citation type="submission" date="2022-07" db="EMBL/GenBank/DDBJ databases">
        <title>Taxonomy of Aspergillus series Nigri: significant species reduction supported by multi-species coalescent approaches.</title>
        <authorList>
            <person name="Bian C."/>
            <person name="Kusuya Y."/>
            <person name="Sklenar F."/>
            <person name="D'hooge E."/>
            <person name="Yaguchi T."/>
            <person name="Takahashi H."/>
            <person name="Hubka V."/>
        </authorList>
    </citation>
    <scope>NUCLEOTIDE SEQUENCE</scope>
    <source>
        <strain evidence="9">CBS 733.88</strain>
    </source>
</reference>
<feature type="compositionally biased region" description="Low complexity" evidence="7">
    <location>
        <begin position="632"/>
        <end position="657"/>
    </location>
</feature>
<keyword evidence="3" id="KW-0805">Transcription regulation</keyword>
<dbReference type="InterPro" id="IPR036864">
    <property type="entry name" value="Zn2-C6_fun-type_DNA-bd_sf"/>
</dbReference>
<feature type="domain" description="Zn(2)-C6 fungal-type" evidence="8">
    <location>
        <begin position="50"/>
        <end position="80"/>
    </location>
</feature>
<dbReference type="SMART" id="SM00906">
    <property type="entry name" value="Fungal_trans"/>
    <property type="match status" value="1"/>
</dbReference>
<name>A0A9W5YJ69_9EURO</name>
<feature type="compositionally biased region" description="Polar residues" evidence="7">
    <location>
        <begin position="658"/>
        <end position="681"/>
    </location>
</feature>
<organism evidence="9 10">
    <name type="scientific">Aspergillus brasiliensis</name>
    <dbReference type="NCBI Taxonomy" id="319629"/>
    <lineage>
        <taxon>Eukaryota</taxon>
        <taxon>Fungi</taxon>
        <taxon>Dikarya</taxon>
        <taxon>Ascomycota</taxon>
        <taxon>Pezizomycotina</taxon>
        <taxon>Eurotiomycetes</taxon>
        <taxon>Eurotiomycetidae</taxon>
        <taxon>Eurotiales</taxon>
        <taxon>Aspergillaceae</taxon>
        <taxon>Aspergillus</taxon>
        <taxon>Aspergillus subgen. Circumdati</taxon>
    </lineage>
</organism>
<evidence type="ECO:0000256" key="2">
    <source>
        <dbReference type="ARBA" id="ARBA00022723"/>
    </source>
</evidence>
<feature type="compositionally biased region" description="Polar residues" evidence="7">
    <location>
        <begin position="12"/>
        <end position="24"/>
    </location>
</feature>
<comment type="subcellular location">
    <subcellularLocation>
        <location evidence="1">Nucleus</location>
    </subcellularLocation>
</comment>
<dbReference type="GO" id="GO:0003677">
    <property type="term" value="F:DNA binding"/>
    <property type="evidence" value="ECO:0007669"/>
    <property type="project" value="UniProtKB-KW"/>
</dbReference>
<feature type="region of interest" description="Disordered" evidence="7">
    <location>
        <begin position="1"/>
        <end position="27"/>
    </location>
</feature>
<dbReference type="InterPro" id="IPR050815">
    <property type="entry name" value="TF_fung"/>
</dbReference>
<dbReference type="Pfam" id="PF04082">
    <property type="entry name" value="Fungal_trans"/>
    <property type="match status" value="1"/>
</dbReference>
<feature type="compositionally biased region" description="Polar residues" evidence="7">
    <location>
        <begin position="687"/>
        <end position="698"/>
    </location>
</feature>
<dbReference type="PANTHER" id="PTHR47338:SF10">
    <property type="entry name" value="TRANSCRIPTION FACTOR DOMAIN-CONTAINING PROTEIN-RELATED"/>
    <property type="match status" value="1"/>
</dbReference>
<keyword evidence="2" id="KW-0479">Metal-binding</keyword>
<evidence type="ECO:0000259" key="8">
    <source>
        <dbReference type="PROSITE" id="PS50048"/>
    </source>
</evidence>